<keyword evidence="3" id="KW-0175">Coiled coil</keyword>
<dbReference type="Pfam" id="PF01066">
    <property type="entry name" value="CDP-OH_P_transf"/>
    <property type="match status" value="1"/>
</dbReference>
<gene>
    <name evidence="6" type="ORF">GXN76_01070</name>
</gene>
<evidence type="ECO:0000256" key="5">
    <source>
        <dbReference type="SAM" id="Phobius"/>
    </source>
</evidence>
<dbReference type="GO" id="GO:0008654">
    <property type="term" value="P:phospholipid biosynthetic process"/>
    <property type="evidence" value="ECO:0007669"/>
    <property type="project" value="InterPro"/>
</dbReference>
<evidence type="ECO:0000256" key="2">
    <source>
        <dbReference type="RuleBase" id="RU003750"/>
    </source>
</evidence>
<name>A0A7D3XKR4_9BACL</name>
<dbReference type="Proteomes" id="UP000503088">
    <property type="component" value="Chromosome"/>
</dbReference>
<feature type="transmembrane region" description="Helical" evidence="5">
    <location>
        <begin position="271"/>
        <end position="290"/>
    </location>
</feature>
<keyword evidence="7" id="KW-1185">Reference proteome</keyword>
<dbReference type="InterPro" id="IPR048254">
    <property type="entry name" value="CDP_ALCOHOL_P_TRANSF_CS"/>
</dbReference>
<dbReference type="KEGG" id="kpul:GXN76_01070"/>
<keyword evidence="5" id="KW-0472">Membrane</keyword>
<sequence length="322" mass="37381">MGQSRYTLDQVKEHTYKKRDAWWTVLLVDPLAARLVVPVANHTRMTPNQISLLAFLVGIASAYFFYIGNYASLAVAAVLYHFSFILDCMDGKVARLKGTGSIFGMWLDYMLDRVRVVICSFALMTGQYMLTDEAIYLYLAFLIVFLDMLRYMDALQLYKLRREMRKKIRQARREARQETEVELEGIEGFQEDEHTPQNEPLPEGTGEANPVTEEKRKVDLNHNFKKRFGWYLDIRDKLEQSRIRPHLFSGIEYQMFVFIVGPLIGMIQETVIISSVLLLVFELAIIYKMWLSTKDLNRELEEIKKDIPDDNVEGAHKESQAG</sequence>
<dbReference type="GO" id="GO:0016020">
    <property type="term" value="C:membrane"/>
    <property type="evidence" value="ECO:0007669"/>
    <property type="project" value="InterPro"/>
</dbReference>
<evidence type="ECO:0000313" key="6">
    <source>
        <dbReference type="EMBL" id="QKG83189.1"/>
    </source>
</evidence>
<dbReference type="PROSITE" id="PS00379">
    <property type="entry name" value="CDP_ALCOHOL_P_TRANSF"/>
    <property type="match status" value="1"/>
</dbReference>
<feature type="coiled-coil region" evidence="3">
    <location>
        <begin position="154"/>
        <end position="181"/>
    </location>
</feature>
<dbReference type="RefSeq" id="WP_173219464.1">
    <property type="nucleotide sequence ID" value="NZ_CP048104.1"/>
</dbReference>
<proteinExistence type="inferred from homology"/>
<keyword evidence="5" id="KW-0812">Transmembrane</keyword>
<dbReference type="AlphaFoldDB" id="A0A7D3XKR4"/>
<feature type="transmembrane region" description="Helical" evidence="5">
    <location>
        <begin position="247"/>
        <end position="265"/>
    </location>
</feature>
<comment type="similarity">
    <text evidence="2">Belongs to the CDP-alcohol phosphatidyltransferase class-I family.</text>
</comment>
<reference evidence="6 7" key="1">
    <citation type="submission" date="2020-01" db="EMBL/GenBank/DDBJ databases">
        <authorList>
            <person name="Gulvik C.A."/>
            <person name="Batra D.G."/>
        </authorList>
    </citation>
    <scope>NUCLEOTIDE SEQUENCE [LARGE SCALE GENOMIC DNA]</scope>
    <source>
        <strain evidence="6 7">W9323</strain>
    </source>
</reference>
<protein>
    <submittedName>
        <fullName evidence="6">CDP-alcohol phosphatidyltransferase family protein</fullName>
    </submittedName>
</protein>
<evidence type="ECO:0000256" key="3">
    <source>
        <dbReference type="SAM" id="Coils"/>
    </source>
</evidence>
<dbReference type="GO" id="GO:0016780">
    <property type="term" value="F:phosphotransferase activity, for other substituted phosphate groups"/>
    <property type="evidence" value="ECO:0007669"/>
    <property type="project" value="InterPro"/>
</dbReference>
<evidence type="ECO:0000313" key="7">
    <source>
        <dbReference type="Proteomes" id="UP000503088"/>
    </source>
</evidence>
<feature type="transmembrane region" description="Helical" evidence="5">
    <location>
        <begin position="135"/>
        <end position="158"/>
    </location>
</feature>
<dbReference type="EMBL" id="CP048104">
    <property type="protein sequence ID" value="QKG83189.1"/>
    <property type="molecule type" value="Genomic_DNA"/>
</dbReference>
<feature type="region of interest" description="Disordered" evidence="4">
    <location>
        <begin position="191"/>
        <end position="213"/>
    </location>
</feature>
<dbReference type="InterPro" id="IPR043130">
    <property type="entry name" value="CDP-OH_PTrfase_TM_dom"/>
</dbReference>
<evidence type="ECO:0000256" key="1">
    <source>
        <dbReference type="ARBA" id="ARBA00022679"/>
    </source>
</evidence>
<accession>A0A7D3XKR4</accession>
<dbReference type="InterPro" id="IPR000462">
    <property type="entry name" value="CDP-OH_P_trans"/>
</dbReference>
<dbReference type="Gene3D" id="1.20.120.1760">
    <property type="match status" value="1"/>
</dbReference>
<keyword evidence="1 2" id="KW-0808">Transferase</keyword>
<evidence type="ECO:0000256" key="4">
    <source>
        <dbReference type="SAM" id="MobiDB-lite"/>
    </source>
</evidence>
<keyword evidence="5" id="KW-1133">Transmembrane helix</keyword>
<organism evidence="6 7">
    <name type="scientific">Kroppenstedtia pulmonis</name>
    <dbReference type="NCBI Taxonomy" id="1380685"/>
    <lineage>
        <taxon>Bacteria</taxon>
        <taxon>Bacillati</taxon>
        <taxon>Bacillota</taxon>
        <taxon>Bacilli</taxon>
        <taxon>Bacillales</taxon>
        <taxon>Thermoactinomycetaceae</taxon>
        <taxon>Kroppenstedtia</taxon>
    </lineage>
</organism>
<feature type="transmembrane region" description="Helical" evidence="5">
    <location>
        <begin position="49"/>
        <end position="66"/>
    </location>
</feature>